<feature type="transmembrane region" description="Helical" evidence="2">
    <location>
        <begin position="14"/>
        <end position="36"/>
    </location>
</feature>
<dbReference type="EMBL" id="NJES01000813">
    <property type="protein sequence ID" value="PHH69171.1"/>
    <property type="molecule type" value="Genomic_DNA"/>
</dbReference>
<evidence type="ECO:0000256" key="1">
    <source>
        <dbReference type="SAM" id="MobiDB-lite"/>
    </source>
</evidence>
<dbReference type="AlphaFoldDB" id="A0A2C5YQH6"/>
<evidence type="ECO:0008006" key="5">
    <source>
        <dbReference type="Google" id="ProtNLM"/>
    </source>
</evidence>
<feature type="compositionally biased region" description="Polar residues" evidence="1">
    <location>
        <begin position="149"/>
        <end position="160"/>
    </location>
</feature>
<accession>A0A2C5YQH6</accession>
<keyword evidence="2" id="KW-1133">Transmembrane helix</keyword>
<dbReference type="OrthoDB" id="5341873at2759"/>
<protein>
    <recommendedName>
        <fullName evidence="5">STE24 endopeptidase</fullName>
    </recommendedName>
</protein>
<proteinExistence type="predicted"/>
<keyword evidence="2" id="KW-0812">Transmembrane</keyword>
<evidence type="ECO:0000256" key="2">
    <source>
        <dbReference type="SAM" id="Phobius"/>
    </source>
</evidence>
<keyword evidence="2" id="KW-0472">Membrane</keyword>
<gene>
    <name evidence="3" type="ORF">CDD80_6963</name>
</gene>
<feature type="region of interest" description="Disordered" evidence="1">
    <location>
        <begin position="80"/>
        <end position="160"/>
    </location>
</feature>
<evidence type="ECO:0000313" key="4">
    <source>
        <dbReference type="Proteomes" id="UP000226431"/>
    </source>
</evidence>
<evidence type="ECO:0000313" key="3">
    <source>
        <dbReference type="EMBL" id="PHH69171.1"/>
    </source>
</evidence>
<keyword evidence="4" id="KW-1185">Reference proteome</keyword>
<name>A0A2C5YQH6_9HYPO</name>
<dbReference type="Proteomes" id="UP000226431">
    <property type="component" value="Unassembled WGS sequence"/>
</dbReference>
<sequence length="160" mass="17678">MPTHLDNALKSKNLVLAFGGMVAAAAAWTIMGGSIFPAEPDPKGDPQTWTREEMRRWLAARGLMPKDGDSREQLLERVLLSGSTSTKVGDNPHVTKRQRRTKLSPFFTLNKIPDKKKRRSKQAALRSPQQTNGHSPPSWPSSKIRASANAGTKSPKTPRR</sequence>
<organism evidence="3 4">
    <name type="scientific">Ophiocordyceps camponoti-rufipedis</name>
    <dbReference type="NCBI Taxonomy" id="2004952"/>
    <lineage>
        <taxon>Eukaryota</taxon>
        <taxon>Fungi</taxon>
        <taxon>Dikarya</taxon>
        <taxon>Ascomycota</taxon>
        <taxon>Pezizomycotina</taxon>
        <taxon>Sordariomycetes</taxon>
        <taxon>Hypocreomycetidae</taxon>
        <taxon>Hypocreales</taxon>
        <taxon>Ophiocordycipitaceae</taxon>
        <taxon>Ophiocordyceps</taxon>
    </lineage>
</organism>
<comment type="caution">
    <text evidence="3">The sequence shown here is derived from an EMBL/GenBank/DDBJ whole genome shotgun (WGS) entry which is preliminary data.</text>
</comment>
<reference evidence="3 4" key="1">
    <citation type="submission" date="2017-06" db="EMBL/GenBank/DDBJ databases">
        <title>Ant-infecting Ophiocordyceps genomes reveal a high diversity of potential behavioral manipulation genes and a possible major role for enterotoxins.</title>
        <authorList>
            <person name="De Bekker C."/>
            <person name="Evans H.C."/>
            <person name="Brachmann A."/>
            <person name="Hughes D.P."/>
        </authorList>
    </citation>
    <scope>NUCLEOTIDE SEQUENCE [LARGE SCALE GENOMIC DNA]</scope>
    <source>
        <strain evidence="3 4">Map16</strain>
    </source>
</reference>